<feature type="domain" description="Rab-GAP TBC" evidence="1">
    <location>
        <begin position="44"/>
        <end position="268"/>
    </location>
</feature>
<evidence type="ECO:0000259" key="1">
    <source>
        <dbReference type="PROSITE" id="PS50086"/>
    </source>
</evidence>
<gene>
    <name evidence="2" type="ORF">CYLTODRAFT_340383</name>
</gene>
<dbReference type="SMART" id="SM00164">
    <property type="entry name" value="TBC"/>
    <property type="match status" value="1"/>
</dbReference>
<dbReference type="Gene3D" id="1.10.8.270">
    <property type="entry name" value="putative rabgap domain of human tbc1 domain family member 14 like domains"/>
    <property type="match status" value="1"/>
</dbReference>
<dbReference type="GO" id="GO:0005794">
    <property type="term" value="C:Golgi apparatus"/>
    <property type="evidence" value="ECO:0007669"/>
    <property type="project" value="TreeGrafter"/>
</dbReference>
<name>A0A0D7BVT9_9AGAR</name>
<dbReference type="PANTHER" id="PTHR22957:SF26">
    <property type="entry name" value="LD44506P"/>
    <property type="match status" value="1"/>
</dbReference>
<sequence length="340" mass="39605">EDAQKSEKLIREKSIRTNRRNKFVDCLGAQDVNITELRKLAWAGIPEDFRPMAWQLLLGYLPLPTPLRTSTLARKRQEYLSLVEVAFARDREGLDQQIWHQIEIDVPRTRPGVRLWMHASTQRSLERILYVWAIRHPASGYVQGINDLATPFFQVFLSAYIDINPEDFDTGLLPKHVLDAIEADSFWCLSRLLDGIQDNYIFAQPGIQRSIRRMTELVARIDPALSSHLEAQNVEFMQFAFRWMNCLLMREISVQNTIRMWDTYLVEGPDAFSQFHLYVCSAFLVKWSDKLRTMDFQGIIMFLQSLPTQGWGDHEIEMLLSEAFVLNSIWHNAQSHFNGK</sequence>
<organism evidence="2 3">
    <name type="scientific">Cylindrobasidium torrendii FP15055 ss-10</name>
    <dbReference type="NCBI Taxonomy" id="1314674"/>
    <lineage>
        <taxon>Eukaryota</taxon>
        <taxon>Fungi</taxon>
        <taxon>Dikarya</taxon>
        <taxon>Basidiomycota</taxon>
        <taxon>Agaricomycotina</taxon>
        <taxon>Agaricomycetes</taxon>
        <taxon>Agaricomycetidae</taxon>
        <taxon>Agaricales</taxon>
        <taxon>Marasmiineae</taxon>
        <taxon>Physalacriaceae</taxon>
        <taxon>Cylindrobasidium</taxon>
    </lineage>
</organism>
<accession>A0A0D7BVT9</accession>
<dbReference type="Gene3D" id="1.10.472.80">
    <property type="entry name" value="Ypt/Rab-GAP domain of gyp1p, domain 3"/>
    <property type="match status" value="1"/>
</dbReference>
<dbReference type="Proteomes" id="UP000054007">
    <property type="component" value="Unassembled WGS sequence"/>
</dbReference>
<dbReference type="PROSITE" id="PS50086">
    <property type="entry name" value="TBC_RABGAP"/>
    <property type="match status" value="1"/>
</dbReference>
<evidence type="ECO:0000313" key="3">
    <source>
        <dbReference type="Proteomes" id="UP000054007"/>
    </source>
</evidence>
<dbReference type="OrthoDB" id="26371at2759"/>
<dbReference type="Pfam" id="PF00566">
    <property type="entry name" value="RabGAP-TBC"/>
    <property type="match status" value="1"/>
</dbReference>
<dbReference type="FunFam" id="1.10.472.80:FF:000001">
    <property type="entry name" value="TBC1 domain family member 22B"/>
    <property type="match status" value="1"/>
</dbReference>
<dbReference type="PANTHER" id="PTHR22957">
    <property type="entry name" value="TBC1 DOMAIN FAMILY MEMBER GTPASE-ACTIVATING PROTEIN"/>
    <property type="match status" value="1"/>
</dbReference>
<proteinExistence type="predicted"/>
<reference evidence="2 3" key="1">
    <citation type="journal article" date="2015" name="Fungal Genet. Biol.">
        <title>Evolution of novel wood decay mechanisms in Agaricales revealed by the genome sequences of Fistulina hepatica and Cylindrobasidium torrendii.</title>
        <authorList>
            <person name="Floudas D."/>
            <person name="Held B.W."/>
            <person name="Riley R."/>
            <person name="Nagy L.G."/>
            <person name="Koehler G."/>
            <person name="Ransdell A.S."/>
            <person name="Younus H."/>
            <person name="Chow J."/>
            <person name="Chiniquy J."/>
            <person name="Lipzen A."/>
            <person name="Tritt A."/>
            <person name="Sun H."/>
            <person name="Haridas S."/>
            <person name="LaButti K."/>
            <person name="Ohm R.A."/>
            <person name="Kues U."/>
            <person name="Blanchette R.A."/>
            <person name="Grigoriev I.V."/>
            <person name="Minto R.E."/>
            <person name="Hibbett D.S."/>
        </authorList>
    </citation>
    <scope>NUCLEOTIDE SEQUENCE [LARGE SCALE GENOMIC DNA]</scope>
    <source>
        <strain evidence="2 3">FP15055 ss-10</strain>
    </source>
</reference>
<feature type="non-terminal residue" evidence="2">
    <location>
        <position position="1"/>
    </location>
</feature>
<dbReference type="Gene3D" id="1.10.10.750">
    <property type="entry name" value="Ypt/Rab-GAP domain of gyp1p, domain 1"/>
    <property type="match status" value="1"/>
</dbReference>
<dbReference type="STRING" id="1314674.A0A0D7BVT9"/>
<dbReference type="InterPro" id="IPR035969">
    <property type="entry name" value="Rab-GAP_TBC_sf"/>
</dbReference>
<dbReference type="SUPFAM" id="SSF47923">
    <property type="entry name" value="Ypt/Rab-GAP domain of gyp1p"/>
    <property type="match status" value="2"/>
</dbReference>
<dbReference type="EMBL" id="KN880431">
    <property type="protein sequence ID" value="KIY74360.1"/>
    <property type="molecule type" value="Genomic_DNA"/>
</dbReference>
<dbReference type="GO" id="GO:0005096">
    <property type="term" value="F:GTPase activator activity"/>
    <property type="evidence" value="ECO:0007669"/>
    <property type="project" value="TreeGrafter"/>
</dbReference>
<dbReference type="FunFam" id="1.10.8.270:FF:000037">
    <property type="entry name" value="TBC1 domain family member 22A"/>
    <property type="match status" value="1"/>
</dbReference>
<protein>
    <submittedName>
        <fullName evidence="2">RabGAP/TBC</fullName>
    </submittedName>
</protein>
<dbReference type="AlphaFoldDB" id="A0A0D7BVT9"/>
<keyword evidence="3" id="KW-1185">Reference proteome</keyword>
<dbReference type="InterPro" id="IPR000195">
    <property type="entry name" value="Rab-GAP-TBC_dom"/>
</dbReference>
<evidence type="ECO:0000313" key="2">
    <source>
        <dbReference type="EMBL" id="KIY74360.1"/>
    </source>
</evidence>